<keyword evidence="1" id="KW-0175">Coiled coil</keyword>
<accession>A0A1N6T785</accession>
<keyword evidence="2" id="KW-1133">Transmembrane helix</keyword>
<feature type="coiled-coil region" evidence="1">
    <location>
        <begin position="194"/>
        <end position="221"/>
    </location>
</feature>
<feature type="domain" description="DUF4349" evidence="3">
    <location>
        <begin position="78"/>
        <end position="277"/>
    </location>
</feature>
<sequence length="291" mass="33560">MLRRHFSIAELHSITCAFHRSAINRPKPSLLFITRLILLTLLLAATGCQSQEESPEYESVEMTMAPPPPEAPTIELQRKLIKEGRVEYETDDISATRQQVFAAIKRYRGYVSSDEEHKSPGRTSNTLVIRVPAENFDNLLKEATTGVRKFDIREINVKDVTEEFLDIQARLKTKKELEARFLELLKQANTVTEVLEIEKQIAALRSDIESIEGRLKYLENQVSLSTLSMTFYESTPVHTEFSEEFKDSFRNGWDNLIWFLVFLTNIWPFILLGLLLLIGLSALRKRRRNVT</sequence>
<organism evidence="4 5">
    <name type="scientific">Pontibacter lucknowensis</name>
    <dbReference type="NCBI Taxonomy" id="1077936"/>
    <lineage>
        <taxon>Bacteria</taxon>
        <taxon>Pseudomonadati</taxon>
        <taxon>Bacteroidota</taxon>
        <taxon>Cytophagia</taxon>
        <taxon>Cytophagales</taxon>
        <taxon>Hymenobacteraceae</taxon>
        <taxon>Pontibacter</taxon>
    </lineage>
</organism>
<gene>
    <name evidence="4" type="ORF">SAMN05421545_0157</name>
</gene>
<name>A0A1N6T785_9BACT</name>
<evidence type="ECO:0000256" key="2">
    <source>
        <dbReference type="SAM" id="Phobius"/>
    </source>
</evidence>
<dbReference type="AlphaFoldDB" id="A0A1N6T785"/>
<evidence type="ECO:0000313" key="5">
    <source>
        <dbReference type="Proteomes" id="UP000185924"/>
    </source>
</evidence>
<reference evidence="5" key="1">
    <citation type="submission" date="2017-01" db="EMBL/GenBank/DDBJ databases">
        <authorList>
            <person name="Varghese N."/>
            <person name="Submissions S."/>
        </authorList>
    </citation>
    <scope>NUCLEOTIDE SEQUENCE [LARGE SCALE GENOMIC DNA]</scope>
    <source>
        <strain evidence="5">DM9</strain>
    </source>
</reference>
<evidence type="ECO:0000259" key="3">
    <source>
        <dbReference type="Pfam" id="PF14257"/>
    </source>
</evidence>
<proteinExistence type="predicted"/>
<protein>
    <recommendedName>
        <fullName evidence="3">DUF4349 domain-containing protein</fullName>
    </recommendedName>
</protein>
<dbReference type="Pfam" id="PF14257">
    <property type="entry name" value="DUF4349"/>
    <property type="match status" value="1"/>
</dbReference>
<keyword evidence="2" id="KW-0812">Transmembrane</keyword>
<dbReference type="EMBL" id="FTNM01000001">
    <property type="protein sequence ID" value="SIQ49183.1"/>
    <property type="molecule type" value="Genomic_DNA"/>
</dbReference>
<evidence type="ECO:0000313" key="4">
    <source>
        <dbReference type="EMBL" id="SIQ49183.1"/>
    </source>
</evidence>
<dbReference type="InterPro" id="IPR025645">
    <property type="entry name" value="DUF4349"/>
</dbReference>
<keyword evidence="2" id="KW-0472">Membrane</keyword>
<dbReference type="Proteomes" id="UP000185924">
    <property type="component" value="Unassembled WGS sequence"/>
</dbReference>
<dbReference type="STRING" id="1077936.SAMN05421545_0157"/>
<feature type="transmembrane region" description="Helical" evidence="2">
    <location>
        <begin position="256"/>
        <end position="283"/>
    </location>
</feature>
<keyword evidence="5" id="KW-1185">Reference proteome</keyword>
<evidence type="ECO:0000256" key="1">
    <source>
        <dbReference type="SAM" id="Coils"/>
    </source>
</evidence>